<dbReference type="InterPro" id="IPR001763">
    <property type="entry name" value="Rhodanese-like_dom"/>
</dbReference>
<dbReference type="RefSeq" id="WP_172425904.1">
    <property type="nucleotide sequence ID" value="NZ_AP014879.1"/>
</dbReference>
<evidence type="ECO:0000259" key="2">
    <source>
        <dbReference type="PROSITE" id="PS50206"/>
    </source>
</evidence>
<reference evidence="3 4" key="1">
    <citation type="submission" date="2015-05" db="EMBL/GenBank/DDBJ databases">
        <title>Complete genome sequence of a sulfur-oxidizing gammaproteobacterium strain HA5.</title>
        <authorList>
            <person name="Miura A."/>
            <person name="Kojima H."/>
            <person name="Fukui M."/>
        </authorList>
    </citation>
    <scope>NUCLEOTIDE SEQUENCE [LARGE SCALE GENOMIC DNA]</scope>
    <source>
        <strain evidence="3 4">HA5</strain>
    </source>
</reference>
<dbReference type="Gene3D" id="3.40.250.10">
    <property type="entry name" value="Rhodanese-like domain"/>
    <property type="match status" value="1"/>
</dbReference>
<proteinExistence type="predicted"/>
<sequence length="145" mass="15885">MAGRHLPVVVVLAWLAAFAGPVTADNGVVSPDSIPGTTKVDAEGVLDLAEKNPELVIVDARIRQDRLQGYIEGSISLPDVDTSCESLARIIPQKSTPVLFYCNGPKCGRSVHSSRKALDCGYTGVYWYRGGFEEWKNKNYPYLKK</sequence>
<evidence type="ECO:0000256" key="1">
    <source>
        <dbReference type="SAM" id="SignalP"/>
    </source>
</evidence>
<dbReference type="AlphaFoldDB" id="A0A1B4XDW5"/>
<keyword evidence="4" id="KW-1185">Reference proteome</keyword>
<protein>
    <submittedName>
        <fullName evidence="3">Rhodanese</fullName>
    </submittedName>
</protein>
<dbReference type="InParanoid" id="A0A1B4XDW5"/>
<organism evidence="3 4">
    <name type="scientific">Sulfuricaulis limicola</name>
    <dbReference type="NCBI Taxonomy" id="1620215"/>
    <lineage>
        <taxon>Bacteria</taxon>
        <taxon>Pseudomonadati</taxon>
        <taxon>Pseudomonadota</taxon>
        <taxon>Gammaproteobacteria</taxon>
        <taxon>Acidiferrobacterales</taxon>
        <taxon>Acidiferrobacteraceae</taxon>
        <taxon>Sulfuricaulis</taxon>
    </lineage>
</organism>
<name>A0A1B4XDW5_9GAMM</name>
<dbReference type="Pfam" id="PF00581">
    <property type="entry name" value="Rhodanese"/>
    <property type="match status" value="1"/>
</dbReference>
<dbReference type="PROSITE" id="PS50206">
    <property type="entry name" value="RHODANESE_3"/>
    <property type="match status" value="1"/>
</dbReference>
<keyword evidence="1" id="KW-0732">Signal</keyword>
<dbReference type="CDD" id="cd00158">
    <property type="entry name" value="RHOD"/>
    <property type="match status" value="1"/>
</dbReference>
<evidence type="ECO:0000313" key="3">
    <source>
        <dbReference type="EMBL" id="BAV33000.1"/>
    </source>
</evidence>
<accession>A0A1B4XDW5</accession>
<evidence type="ECO:0000313" key="4">
    <source>
        <dbReference type="Proteomes" id="UP000243180"/>
    </source>
</evidence>
<feature type="domain" description="Rhodanese" evidence="2">
    <location>
        <begin position="51"/>
        <end position="144"/>
    </location>
</feature>
<dbReference type="SUPFAM" id="SSF52821">
    <property type="entry name" value="Rhodanese/Cell cycle control phosphatase"/>
    <property type="match status" value="1"/>
</dbReference>
<dbReference type="KEGG" id="slim:SCL_0678"/>
<feature type="signal peptide" evidence="1">
    <location>
        <begin position="1"/>
        <end position="24"/>
    </location>
</feature>
<dbReference type="InterPro" id="IPR036873">
    <property type="entry name" value="Rhodanese-like_dom_sf"/>
</dbReference>
<gene>
    <name evidence="3" type="ORF">SCL_0678</name>
</gene>
<dbReference type="EMBL" id="AP014879">
    <property type="protein sequence ID" value="BAV33000.1"/>
    <property type="molecule type" value="Genomic_DNA"/>
</dbReference>
<dbReference type="SMART" id="SM00450">
    <property type="entry name" value="RHOD"/>
    <property type="match status" value="1"/>
</dbReference>
<dbReference type="Proteomes" id="UP000243180">
    <property type="component" value="Chromosome"/>
</dbReference>
<feature type="chain" id="PRO_5008572322" evidence="1">
    <location>
        <begin position="25"/>
        <end position="145"/>
    </location>
</feature>